<dbReference type="PANTHER" id="PTHR30576">
    <property type="entry name" value="COLANIC BIOSYNTHESIS UDP-GLUCOSE LIPID CARRIER TRANSFERASE"/>
    <property type="match status" value="1"/>
</dbReference>
<dbReference type="PANTHER" id="PTHR30576:SF0">
    <property type="entry name" value="UNDECAPRENYL-PHOSPHATE N-ACETYLGALACTOSAMINYL 1-PHOSPHATE TRANSFERASE-RELATED"/>
    <property type="match status" value="1"/>
</dbReference>
<dbReference type="InterPro" id="IPR003362">
    <property type="entry name" value="Bact_transf"/>
</dbReference>
<comment type="similarity">
    <text evidence="1">Belongs to the bacterial sugar transferase family.</text>
</comment>
<dbReference type="AlphaFoldDB" id="A0A344PGF2"/>
<dbReference type="EMBL" id="CP030918">
    <property type="protein sequence ID" value="AXC48457.1"/>
    <property type="molecule type" value="Genomic_DNA"/>
</dbReference>
<keyword evidence="3" id="KW-0812">Transmembrane</keyword>
<dbReference type="Proteomes" id="UP000252023">
    <property type="component" value="Chromosome"/>
</dbReference>
<evidence type="ECO:0000313" key="5">
    <source>
        <dbReference type="EMBL" id="AXC48457.1"/>
    </source>
</evidence>
<accession>A0A344PGF2</accession>
<dbReference type="GO" id="GO:0000271">
    <property type="term" value="P:polysaccharide biosynthetic process"/>
    <property type="evidence" value="ECO:0007669"/>
    <property type="project" value="UniProtKB-KW"/>
</dbReference>
<feature type="transmembrane region" description="Helical" evidence="3">
    <location>
        <begin position="56"/>
        <end position="79"/>
    </location>
</feature>
<feature type="domain" description="Bacterial sugar transferase" evidence="4">
    <location>
        <begin position="51"/>
        <end position="246"/>
    </location>
</feature>
<name>A0A344PGF2_9RHOB</name>
<dbReference type="RefSeq" id="WP_114074777.1">
    <property type="nucleotide sequence ID" value="NZ_CP030918.1"/>
</dbReference>
<evidence type="ECO:0000256" key="3">
    <source>
        <dbReference type="SAM" id="Phobius"/>
    </source>
</evidence>
<gene>
    <name evidence="5" type="ORF">DRW48_00955</name>
</gene>
<keyword evidence="3" id="KW-1133">Transmembrane helix</keyword>
<reference evidence="6" key="1">
    <citation type="submission" date="2018-07" db="EMBL/GenBank/DDBJ databases">
        <title>Genome sequencing of Paracoccus sp. SC2-6.</title>
        <authorList>
            <person name="Heo J."/>
            <person name="Kim S.-J."/>
            <person name="Kwon S.-W."/>
        </authorList>
    </citation>
    <scope>NUCLEOTIDE SEQUENCE [LARGE SCALE GENOMIC DNA]</scope>
    <source>
        <strain evidence="6">SC2-6</strain>
    </source>
</reference>
<evidence type="ECO:0000256" key="1">
    <source>
        <dbReference type="ARBA" id="ARBA00006464"/>
    </source>
</evidence>
<dbReference type="Pfam" id="PF02397">
    <property type="entry name" value="Bac_transf"/>
    <property type="match status" value="1"/>
</dbReference>
<keyword evidence="2" id="KW-0270">Exopolysaccharide synthesis</keyword>
<evidence type="ECO:0000313" key="6">
    <source>
        <dbReference type="Proteomes" id="UP000252023"/>
    </source>
</evidence>
<keyword evidence="3" id="KW-0472">Membrane</keyword>
<keyword evidence="5" id="KW-0808">Transferase</keyword>
<dbReference type="GO" id="GO:0016780">
    <property type="term" value="F:phosphotransferase activity, for other substituted phosphate groups"/>
    <property type="evidence" value="ECO:0007669"/>
    <property type="project" value="TreeGrafter"/>
</dbReference>
<dbReference type="KEGG" id="pars:DRW48_00955"/>
<protein>
    <submittedName>
        <fullName evidence="5">Sugar transferase</fullName>
    </submittedName>
</protein>
<sequence>MTIQHDWHGSDRGKAATVKAVDWSWPGAAPRAADSLALRPHAIASRVDWAKRLFDIVFALLLLIPLSVLMLAVAVLLAIRQGRPILYAAPRMKSPTEEFTQWKFRTMACDSADSGASGAHKNWRITRIGRVLRRTRIDELPQLFNILRGDMSFVGPRPPLREYVDRFPLCYARTLQSRPGVTGLATLIYHRYEDRIMAACETAEATEAAYYRRCLPMKFRIDTLYQQRHSLRLDLWIIWQTVMTVLTNADVGTRKRRGLARARARRRA</sequence>
<proteinExistence type="inferred from homology"/>
<organism evidence="5 6">
    <name type="scientific">Paracoccus suum</name>
    <dbReference type="NCBI Taxonomy" id="2259340"/>
    <lineage>
        <taxon>Bacteria</taxon>
        <taxon>Pseudomonadati</taxon>
        <taxon>Pseudomonadota</taxon>
        <taxon>Alphaproteobacteria</taxon>
        <taxon>Rhodobacterales</taxon>
        <taxon>Paracoccaceae</taxon>
        <taxon>Paracoccus</taxon>
    </lineage>
</organism>
<keyword evidence="6" id="KW-1185">Reference proteome</keyword>
<dbReference type="OrthoDB" id="9808602at2"/>
<evidence type="ECO:0000259" key="4">
    <source>
        <dbReference type="Pfam" id="PF02397"/>
    </source>
</evidence>
<evidence type="ECO:0000256" key="2">
    <source>
        <dbReference type="ARBA" id="ARBA00023169"/>
    </source>
</evidence>